<protein>
    <submittedName>
        <fullName evidence="5">Integrase</fullName>
    </submittedName>
</protein>
<dbReference type="PANTHER" id="PTHR30349">
    <property type="entry name" value="PHAGE INTEGRASE-RELATED"/>
    <property type="match status" value="1"/>
</dbReference>
<dbReference type="PANTHER" id="PTHR30349:SF64">
    <property type="entry name" value="PROPHAGE INTEGRASE INTD-RELATED"/>
    <property type="match status" value="1"/>
</dbReference>
<dbReference type="AlphaFoldDB" id="W9GL27"/>
<dbReference type="GO" id="GO:0006310">
    <property type="term" value="P:DNA recombination"/>
    <property type="evidence" value="ECO:0007669"/>
    <property type="project" value="UniProtKB-KW"/>
</dbReference>
<evidence type="ECO:0000256" key="2">
    <source>
        <dbReference type="ARBA" id="ARBA00023125"/>
    </source>
</evidence>
<keyword evidence="2" id="KW-0238">DNA-binding</keyword>
<proteinExistence type="inferred from homology"/>
<evidence type="ECO:0000256" key="1">
    <source>
        <dbReference type="ARBA" id="ARBA00008857"/>
    </source>
</evidence>
<dbReference type="Gene3D" id="1.10.150.130">
    <property type="match status" value="1"/>
</dbReference>
<evidence type="ECO:0000313" key="5">
    <source>
        <dbReference type="EMBL" id="EWT06815.1"/>
    </source>
</evidence>
<dbReference type="InterPro" id="IPR013762">
    <property type="entry name" value="Integrase-like_cat_sf"/>
</dbReference>
<dbReference type="InterPro" id="IPR011010">
    <property type="entry name" value="DNA_brk_join_enz"/>
</dbReference>
<dbReference type="OrthoDB" id="148546at2"/>
<evidence type="ECO:0000313" key="6">
    <source>
        <dbReference type="Proteomes" id="UP000019494"/>
    </source>
</evidence>
<organism evidence="5 6">
    <name type="scientific">Intrasporangium chromatireducens Q5-1</name>
    <dbReference type="NCBI Taxonomy" id="584657"/>
    <lineage>
        <taxon>Bacteria</taxon>
        <taxon>Bacillati</taxon>
        <taxon>Actinomycetota</taxon>
        <taxon>Actinomycetes</taxon>
        <taxon>Micrococcales</taxon>
        <taxon>Intrasporangiaceae</taxon>
        <taxon>Intrasporangium</taxon>
    </lineage>
</organism>
<dbReference type="InterPro" id="IPR002104">
    <property type="entry name" value="Integrase_catalytic"/>
</dbReference>
<sequence>MAARGRERDRRFGTVRKLPSGRFQASFIGPNGQRQTAPETFGTKAAAERWLVRVHDSMEREEWRGPSRSLGRRTFREYAEAYLTENPNIGERWTETSRRNMRLHLAELLDMPVASISTAIVRAWHARALAGKGGRTSIAQSYRFLRSVLNMAVLDEAIEKNPCQIPRAGTDRPKERPIASPAEVAALMEAITPRYKAAVALAAWCGLRRGEICALRVTDIDLEVGTVRVDKTYVELLQTRRRFEKPPKSSAGVRTVSIPPHVIPVLREHLESWAGTEMLFVGQDGTRMASNALYQAFVRARKQVGVSLSFHDLRHTGQTLAAATGASLADLKRRLGHSSTAAALRYMHAVEGRDAEIASALSTLAGEDNAFRLPKR</sequence>
<accession>W9GL27</accession>
<dbReference type="GO" id="GO:0003677">
    <property type="term" value="F:DNA binding"/>
    <property type="evidence" value="ECO:0007669"/>
    <property type="project" value="UniProtKB-KW"/>
</dbReference>
<dbReference type="InterPro" id="IPR010998">
    <property type="entry name" value="Integrase_recombinase_N"/>
</dbReference>
<dbReference type="RefSeq" id="WP_034714593.1">
    <property type="nucleotide sequence ID" value="NZ_AWQS01000031.1"/>
</dbReference>
<reference evidence="6" key="1">
    <citation type="submission" date="2013-08" db="EMBL/GenBank/DDBJ databases">
        <title>Intrasporangium oryzae NRRL B-24470.</title>
        <authorList>
            <person name="Liu H."/>
            <person name="Wang G."/>
        </authorList>
    </citation>
    <scope>NUCLEOTIDE SEQUENCE [LARGE SCALE GENOMIC DNA]</scope>
    <source>
        <strain evidence="6">Q5-1</strain>
    </source>
</reference>
<dbReference type="CDD" id="cd01189">
    <property type="entry name" value="INT_ICEBs1_C_like"/>
    <property type="match status" value="1"/>
</dbReference>
<dbReference type="PROSITE" id="PS51898">
    <property type="entry name" value="TYR_RECOMBINASE"/>
    <property type="match status" value="1"/>
</dbReference>
<feature type="domain" description="Tyr recombinase" evidence="4">
    <location>
        <begin position="174"/>
        <end position="359"/>
    </location>
</feature>
<dbReference type="Pfam" id="PF26003">
    <property type="entry name" value="Integrase_N_phage"/>
    <property type="match status" value="1"/>
</dbReference>
<gene>
    <name evidence="5" type="ORF">N864_16400</name>
</gene>
<dbReference type="PATRIC" id="fig|584657.3.peg.1206"/>
<dbReference type="Proteomes" id="UP000019494">
    <property type="component" value="Unassembled WGS sequence"/>
</dbReference>
<evidence type="ECO:0000259" key="4">
    <source>
        <dbReference type="PROSITE" id="PS51898"/>
    </source>
</evidence>
<name>W9GL27_9MICO</name>
<dbReference type="GO" id="GO:0015074">
    <property type="term" value="P:DNA integration"/>
    <property type="evidence" value="ECO:0007669"/>
    <property type="project" value="InterPro"/>
</dbReference>
<dbReference type="Gene3D" id="1.10.443.10">
    <property type="entry name" value="Intergrase catalytic core"/>
    <property type="match status" value="1"/>
</dbReference>
<keyword evidence="3" id="KW-0233">DNA recombination</keyword>
<comment type="similarity">
    <text evidence="1">Belongs to the 'phage' integrase family.</text>
</comment>
<evidence type="ECO:0000256" key="3">
    <source>
        <dbReference type="ARBA" id="ARBA00023172"/>
    </source>
</evidence>
<dbReference type="EMBL" id="AWQS01000031">
    <property type="protein sequence ID" value="EWT06815.1"/>
    <property type="molecule type" value="Genomic_DNA"/>
</dbReference>
<dbReference type="SUPFAM" id="SSF56349">
    <property type="entry name" value="DNA breaking-rejoining enzymes"/>
    <property type="match status" value="1"/>
</dbReference>
<dbReference type="InterPro" id="IPR058717">
    <property type="entry name" value="Phage_L5_Integrase_N"/>
</dbReference>
<dbReference type="Pfam" id="PF00589">
    <property type="entry name" value="Phage_integrase"/>
    <property type="match status" value="1"/>
</dbReference>
<comment type="caution">
    <text evidence="5">The sequence shown here is derived from an EMBL/GenBank/DDBJ whole genome shotgun (WGS) entry which is preliminary data.</text>
</comment>
<keyword evidence="6" id="KW-1185">Reference proteome</keyword>
<dbReference type="InterPro" id="IPR050090">
    <property type="entry name" value="Tyrosine_recombinase_XerCD"/>
</dbReference>